<name>Q025K7_SOLUE</name>
<reference evidence="3" key="1">
    <citation type="submission" date="2006-10" db="EMBL/GenBank/DDBJ databases">
        <title>Complete sequence of Solibacter usitatus Ellin6076.</title>
        <authorList>
            <consortium name="US DOE Joint Genome Institute"/>
            <person name="Copeland A."/>
            <person name="Lucas S."/>
            <person name="Lapidus A."/>
            <person name="Barry K."/>
            <person name="Detter J.C."/>
            <person name="Glavina del Rio T."/>
            <person name="Hammon N."/>
            <person name="Israni S."/>
            <person name="Dalin E."/>
            <person name="Tice H."/>
            <person name="Pitluck S."/>
            <person name="Thompson L.S."/>
            <person name="Brettin T."/>
            <person name="Bruce D."/>
            <person name="Han C."/>
            <person name="Tapia R."/>
            <person name="Gilna P."/>
            <person name="Schmutz J."/>
            <person name="Larimer F."/>
            <person name="Land M."/>
            <person name="Hauser L."/>
            <person name="Kyrpides N."/>
            <person name="Mikhailova N."/>
            <person name="Janssen P.H."/>
            <person name="Kuske C.R."/>
            <person name="Richardson P."/>
        </authorList>
    </citation>
    <scope>NUCLEOTIDE SEQUENCE</scope>
    <source>
        <strain evidence="3">Ellin6076</strain>
    </source>
</reference>
<feature type="transmembrane region" description="Helical" evidence="1">
    <location>
        <begin position="78"/>
        <end position="98"/>
    </location>
</feature>
<dbReference type="KEGG" id="sus:Acid_2323"/>
<feature type="transmembrane region" description="Helical" evidence="1">
    <location>
        <begin position="12"/>
        <end position="34"/>
    </location>
</feature>
<dbReference type="eggNOG" id="COG1040">
    <property type="taxonomic scope" value="Bacteria"/>
</dbReference>
<sequence>MTPFVPRERVIPMGAWVTASVLAVLSFLIVSIVLTQTEAPLVARVIGPIVLPLVIGGYTLLCGYVYGDARRRGMRYVMWTLLAIFLTNGIGIILYFILRDPLPAYCSRCGGIVQQGFAYCPRCGANVLPACPACRRVVQPGWTHCAWCGANFAPAPARPTG</sequence>
<keyword evidence="1" id="KW-0472">Membrane</keyword>
<feature type="transmembrane region" description="Helical" evidence="1">
    <location>
        <begin position="46"/>
        <end position="66"/>
    </location>
</feature>
<feature type="domain" description="DZANK-type" evidence="2">
    <location>
        <begin position="106"/>
        <end position="149"/>
    </location>
</feature>
<dbReference type="EMBL" id="CP000473">
    <property type="protein sequence ID" value="ABJ83312.1"/>
    <property type="molecule type" value="Genomic_DNA"/>
</dbReference>
<evidence type="ECO:0000259" key="2">
    <source>
        <dbReference type="Pfam" id="PF12773"/>
    </source>
</evidence>
<dbReference type="InParanoid" id="Q025K7"/>
<dbReference type="STRING" id="234267.Acid_2323"/>
<dbReference type="InterPro" id="IPR025874">
    <property type="entry name" value="DZR"/>
</dbReference>
<proteinExistence type="predicted"/>
<gene>
    <name evidence="3" type="ordered locus">Acid_2323</name>
</gene>
<dbReference type="OrthoDB" id="9806695at2"/>
<keyword evidence="1" id="KW-1133">Transmembrane helix</keyword>
<organism evidence="3">
    <name type="scientific">Solibacter usitatus (strain Ellin6076)</name>
    <dbReference type="NCBI Taxonomy" id="234267"/>
    <lineage>
        <taxon>Bacteria</taxon>
        <taxon>Pseudomonadati</taxon>
        <taxon>Acidobacteriota</taxon>
        <taxon>Terriglobia</taxon>
        <taxon>Bryobacterales</taxon>
        <taxon>Solibacteraceae</taxon>
        <taxon>Candidatus Solibacter</taxon>
    </lineage>
</organism>
<dbReference type="HOGENOM" id="CLU_1642608_0_0_0"/>
<dbReference type="Pfam" id="PF12773">
    <property type="entry name" value="DZR"/>
    <property type="match status" value="1"/>
</dbReference>
<keyword evidence="1" id="KW-0812">Transmembrane</keyword>
<dbReference type="AlphaFoldDB" id="Q025K7"/>
<accession>Q025K7</accession>
<evidence type="ECO:0000313" key="3">
    <source>
        <dbReference type="EMBL" id="ABJ83312.1"/>
    </source>
</evidence>
<evidence type="ECO:0000256" key="1">
    <source>
        <dbReference type="SAM" id="Phobius"/>
    </source>
</evidence>
<protein>
    <recommendedName>
        <fullName evidence="2">DZANK-type domain-containing protein</fullName>
    </recommendedName>
</protein>